<organism evidence="1 2">
    <name type="scientific">Melastoma candidum</name>
    <dbReference type="NCBI Taxonomy" id="119954"/>
    <lineage>
        <taxon>Eukaryota</taxon>
        <taxon>Viridiplantae</taxon>
        <taxon>Streptophyta</taxon>
        <taxon>Embryophyta</taxon>
        <taxon>Tracheophyta</taxon>
        <taxon>Spermatophyta</taxon>
        <taxon>Magnoliopsida</taxon>
        <taxon>eudicotyledons</taxon>
        <taxon>Gunneridae</taxon>
        <taxon>Pentapetalae</taxon>
        <taxon>rosids</taxon>
        <taxon>malvids</taxon>
        <taxon>Myrtales</taxon>
        <taxon>Melastomataceae</taxon>
        <taxon>Melastomatoideae</taxon>
        <taxon>Melastomateae</taxon>
        <taxon>Melastoma</taxon>
    </lineage>
</organism>
<keyword evidence="2" id="KW-1185">Reference proteome</keyword>
<name>A0ACB9QL06_9MYRT</name>
<evidence type="ECO:0000313" key="2">
    <source>
        <dbReference type="Proteomes" id="UP001057402"/>
    </source>
</evidence>
<dbReference type="EMBL" id="CM042885">
    <property type="protein sequence ID" value="KAI4367140.1"/>
    <property type="molecule type" value="Genomic_DNA"/>
</dbReference>
<protein>
    <submittedName>
        <fullName evidence="1">Uncharacterized protein</fullName>
    </submittedName>
</protein>
<accession>A0ACB9QL06</accession>
<proteinExistence type="predicted"/>
<sequence>MANNPQYSGFQHLRPPMVGSTLDPPRSFVERIPAQPWPLVPQQPSMQFPSSLPPQFQPPRVAPPLNVGMQQQLHYPPVQPVPPRPLQPMPNLLPPPPPPLPIGPRNRSIGPESILPQPRAVAPGNFAPAVGGIAPPLPSSSFTFISQGGLQQMNPPPRPSTQFHPVSQPPPLNPTMWEQVQVPEEPVKAASDVAIQPKSVQPSESPSAANGVTVRPYLPEGVQTDWSEHVSPKGKRYYYNNKTKISSWTKPFELMTAAERADATTDWSEHRSPDGLPYYYNKVTKQSKWKLPPDLKAARELAGLATESLHLASPPPVATKKSHKESSSATSQEIASTPALPLHVDGGQHLESALPSEPGALSTDLSTEISNHVGGKAPSDDSKQASVVEAGSDIVVDIVDNYPVPVGGNSKSEEVPSTNEVLAEDKRPAMAELSEEHPSKNVDDKANELLQYANKQDAKTAFMELLESANIGDDWTWERAMRAIINDKRYGALKNLGERKEAFSEYLDQRKKHEAIKYEKSREEFIKMLEESKIMTSSSRWSKAVDLFKDDERFRAVEGESERKDLFKKFTVELEVKERERAVEERKRNLKEYKLFLESCNFIKASTQWRKVQNRLEADERCSRLDKADRIDIFQEHLHELDLLEAEQMKIQKEELRKVERKNRDEFRKLLEEHVSSGNINALTEWRDFYDKVKGLPTYGAVASNTSGATPHDLFVDITEELRKQYEDDKAHIKDALKLRKLSVTSSWTIEDLKTSIASDLRGQPVSDINLSLALEAMMEKVKKKEREDKKHKHLAGDKFFNLLKSIREISSSSTWEQCRSLVQSSDEYYSIRDEGYCQKIFEEYLTKLKEREMKRRTKEEKLDSERYSSRERRDESDKKRSRKDRRERESYEREKWDYEEDVAGSDSGWISDSHASHEKKRSRRDRDRRQVRHHHHDGIDDADSDLPRKSHRFGGDHRKDKQLSSSSDSELEEHHKKLGKDLGIDYRSWDEEELEDGEVKQE</sequence>
<gene>
    <name evidence="1" type="ORF">MLD38_022910</name>
</gene>
<dbReference type="Proteomes" id="UP001057402">
    <property type="component" value="Chromosome 6"/>
</dbReference>
<reference evidence="2" key="1">
    <citation type="journal article" date="2023" name="Front. Plant Sci.">
        <title>Chromosomal-level genome assembly of Melastoma candidum provides insights into trichome evolution.</title>
        <authorList>
            <person name="Zhong Y."/>
            <person name="Wu W."/>
            <person name="Sun C."/>
            <person name="Zou P."/>
            <person name="Liu Y."/>
            <person name="Dai S."/>
            <person name="Zhou R."/>
        </authorList>
    </citation>
    <scope>NUCLEOTIDE SEQUENCE [LARGE SCALE GENOMIC DNA]</scope>
</reference>
<comment type="caution">
    <text evidence="1">The sequence shown here is derived from an EMBL/GenBank/DDBJ whole genome shotgun (WGS) entry which is preliminary data.</text>
</comment>
<evidence type="ECO:0000313" key="1">
    <source>
        <dbReference type="EMBL" id="KAI4367140.1"/>
    </source>
</evidence>